<dbReference type="RefSeq" id="WP_008509867.1">
    <property type="nucleotide sequence ID" value="NZ_CM001403.1"/>
</dbReference>
<proteinExistence type="predicted"/>
<dbReference type="HOGENOM" id="CLU_1756807_0_0_10"/>
<organism evidence="2 3">
    <name type="scientific">Mucilaginibacter paludis DSM 18603</name>
    <dbReference type="NCBI Taxonomy" id="714943"/>
    <lineage>
        <taxon>Bacteria</taxon>
        <taxon>Pseudomonadati</taxon>
        <taxon>Bacteroidota</taxon>
        <taxon>Sphingobacteriia</taxon>
        <taxon>Sphingobacteriales</taxon>
        <taxon>Sphingobacteriaceae</taxon>
        <taxon>Mucilaginibacter</taxon>
    </lineage>
</organism>
<dbReference type="EMBL" id="CM001403">
    <property type="protein sequence ID" value="EHQ28906.1"/>
    <property type="molecule type" value="Genomic_DNA"/>
</dbReference>
<sequence length="148" mass="17378">MNRIYENLSDPELLNLLGQEKQAAFLCIYKRYWSELYRCAFKIAPNQKNCEEVIHDVFLLLWNERELTNINSLKDYLYIALKNSILNRRDSKINLLKTPNSKPLPASFETEAEEHFSYPELNEIHDRDLERSAGMIPADDEQKKVTLG</sequence>
<reference evidence="2" key="1">
    <citation type="submission" date="2011-09" db="EMBL/GenBank/DDBJ databases">
        <title>The permanent draft genome of Mucilaginibacter paludis DSM 18603.</title>
        <authorList>
            <consortium name="US DOE Joint Genome Institute (JGI-PGF)"/>
            <person name="Lucas S."/>
            <person name="Han J."/>
            <person name="Lapidus A."/>
            <person name="Bruce D."/>
            <person name="Goodwin L."/>
            <person name="Pitluck S."/>
            <person name="Peters L."/>
            <person name="Kyrpides N."/>
            <person name="Mavromatis K."/>
            <person name="Ivanova N."/>
            <person name="Mikhailova N."/>
            <person name="Held B."/>
            <person name="Detter J.C."/>
            <person name="Tapia R."/>
            <person name="Han C."/>
            <person name="Land M."/>
            <person name="Hauser L."/>
            <person name="Markowitz V."/>
            <person name="Cheng J.-F."/>
            <person name="Hugenholtz P."/>
            <person name="Woyke T."/>
            <person name="Wu D."/>
            <person name="Tindall B."/>
            <person name="Brambilla E."/>
            <person name="Klenk H.-P."/>
            <person name="Eisen J.A."/>
        </authorList>
    </citation>
    <scope>NUCLEOTIDE SEQUENCE [LARGE SCALE GENOMIC DNA]</scope>
    <source>
        <strain evidence="2">DSM 18603</strain>
    </source>
</reference>
<dbReference type="SUPFAM" id="SSF88946">
    <property type="entry name" value="Sigma2 domain of RNA polymerase sigma factors"/>
    <property type="match status" value="1"/>
</dbReference>
<dbReference type="GO" id="GO:0006352">
    <property type="term" value="P:DNA-templated transcription initiation"/>
    <property type="evidence" value="ECO:0007669"/>
    <property type="project" value="InterPro"/>
</dbReference>
<protein>
    <recommendedName>
        <fullName evidence="1">RNA polymerase sigma-70 region 2 domain-containing protein</fullName>
    </recommendedName>
</protein>
<dbReference type="Proteomes" id="UP000002774">
    <property type="component" value="Chromosome"/>
</dbReference>
<name>H1Y595_9SPHI</name>
<dbReference type="GO" id="GO:0003700">
    <property type="term" value="F:DNA-binding transcription factor activity"/>
    <property type="evidence" value="ECO:0007669"/>
    <property type="project" value="InterPro"/>
</dbReference>
<dbReference type="Pfam" id="PF04542">
    <property type="entry name" value="Sigma70_r2"/>
    <property type="match status" value="1"/>
</dbReference>
<dbReference type="eggNOG" id="COG1595">
    <property type="taxonomic scope" value="Bacteria"/>
</dbReference>
<dbReference type="InterPro" id="IPR013325">
    <property type="entry name" value="RNA_pol_sigma_r2"/>
</dbReference>
<accession>H1Y595</accession>
<evidence type="ECO:0000259" key="1">
    <source>
        <dbReference type="Pfam" id="PF04542"/>
    </source>
</evidence>
<dbReference type="AlphaFoldDB" id="H1Y595"/>
<gene>
    <name evidence="2" type="ORF">Mucpa_4821</name>
</gene>
<dbReference type="InterPro" id="IPR007627">
    <property type="entry name" value="RNA_pol_sigma70_r2"/>
</dbReference>
<evidence type="ECO:0000313" key="3">
    <source>
        <dbReference type="Proteomes" id="UP000002774"/>
    </source>
</evidence>
<dbReference type="Gene3D" id="1.10.1740.10">
    <property type="match status" value="1"/>
</dbReference>
<dbReference type="OrthoDB" id="665981at2"/>
<dbReference type="STRING" id="714943.Mucpa_4821"/>
<evidence type="ECO:0000313" key="2">
    <source>
        <dbReference type="EMBL" id="EHQ28906.1"/>
    </source>
</evidence>
<keyword evidence="3" id="KW-1185">Reference proteome</keyword>
<feature type="domain" description="RNA polymerase sigma-70 region 2" evidence="1">
    <location>
        <begin position="28"/>
        <end position="89"/>
    </location>
</feature>